<keyword evidence="2 4" id="KW-0067">ATP-binding</keyword>
<accession>A0ABU4UC08</accession>
<evidence type="ECO:0000256" key="1">
    <source>
        <dbReference type="ARBA" id="ARBA00022741"/>
    </source>
</evidence>
<sequence length="643" mass="69372">MNASAIIDVDSLSKRYGRKGPLAVDGVSFSVRRGQVFGLIGPDGAGKTSVIQVLAGVLSADGGDARVEGISAIGDPEAVKSRLGYMPQGLGQNLYDTLTVAENIEFFRDLRLIPEGQFWENRDRLLAMTRLAPFLDRPAGKLSGGMRQKLALICTLLHLPDVLLLDEPTTGVDPLSRRDFWTIIHELVAERGVTVLLTTSYMDEAERCHDVAMMHRGRIIAAGTPDELARSLPGTLVAVSGAPVKAIRAALADWNGSASVALFGAEVHVLLTVETADLHAQLARQGLQGVSVRLITGNLEDVFVHRVTQRESAQSEALELAVAPLRPADGASKHAIETRNLTCRFGDFTAVNRVNLAISTGEIFGLLGPNGAGKTTLIKMLCGLQKPGAGQGRVAGLDVDKQRFALREHIGYMSQRFSLYRDLTVAANLELYAGLYGLTTAQRRPRIDSLLASLGLGEYASRLTDSLPMGLRQRLGLACALLHEPPVVFLDEPTSGVDPVARRQFWDIVHLLAEQSGVTVLVSTHYMDEAEHCHRLGLMQAGQLIALGTPSELKQTAKTRAGTLLAVQTGEFAPAFKLLHAIFPKAMLYGRRIQWQSLTPEADRDQASTALNRAGISAEIAVQGLSMEETFASFLESTGVRDV</sequence>
<evidence type="ECO:0000313" key="5">
    <source>
        <dbReference type="Proteomes" id="UP001284537"/>
    </source>
</evidence>
<dbReference type="InterPro" id="IPR017871">
    <property type="entry name" value="ABC_transporter-like_CS"/>
</dbReference>
<gene>
    <name evidence="4" type="ORF">QLH52_06370</name>
</gene>
<dbReference type="RefSeq" id="WP_319960961.1">
    <property type="nucleotide sequence ID" value="NZ_JAXARY010000004.1"/>
</dbReference>
<feature type="domain" description="ABC transporter" evidence="3">
    <location>
        <begin position="336"/>
        <end position="566"/>
    </location>
</feature>
<proteinExistence type="predicted"/>
<dbReference type="InterPro" id="IPR003439">
    <property type="entry name" value="ABC_transporter-like_ATP-bd"/>
</dbReference>
<comment type="caution">
    <text evidence="4">The sequence shown here is derived from an EMBL/GenBank/DDBJ whole genome shotgun (WGS) entry which is preliminary data.</text>
</comment>
<reference evidence="4 5" key="1">
    <citation type="submission" date="2023-11" db="EMBL/GenBank/DDBJ databases">
        <authorList>
            <person name="Ouyang M.-Y."/>
        </authorList>
    </citation>
    <scope>NUCLEOTIDE SEQUENCE [LARGE SCALE GENOMIC DNA]</scope>
    <source>
        <strain evidence="4 5">OY6</strain>
    </source>
</reference>
<evidence type="ECO:0000313" key="4">
    <source>
        <dbReference type="EMBL" id="MDX8126900.1"/>
    </source>
</evidence>
<evidence type="ECO:0000256" key="2">
    <source>
        <dbReference type="ARBA" id="ARBA00022840"/>
    </source>
</evidence>
<dbReference type="PROSITE" id="PS50893">
    <property type="entry name" value="ABC_TRANSPORTER_2"/>
    <property type="match status" value="2"/>
</dbReference>
<organism evidence="4 5">
    <name type="scientific">Methylomonas defluvii</name>
    <dbReference type="NCBI Taxonomy" id="3045149"/>
    <lineage>
        <taxon>Bacteria</taxon>
        <taxon>Pseudomonadati</taxon>
        <taxon>Pseudomonadota</taxon>
        <taxon>Gammaproteobacteria</taxon>
        <taxon>Methylococcales</taxon>
        <taxon>Methylococcaceae</taxon>
        <taxon>Methylomonas</taxon>
    </lineage>
</organism>
<keyword evidence="5" id="KW-1185">Reference proteome</keyword>
<evidence type="ECO:0000259" key="3">
    <source>
        <dbReference type="PROSITE" id="PS50893"/>
    </source>
</evidence>
<dbReference type="PANTHER" id="PTHR43038:SF3">
    <property type="entry name" value="ABC TRANSPORTER G FAMILY MEMBER 20 ISOFORM X1"/>
    <property type="match status" value="1"/>
</dbReference>
<feature type="domain" description="ABC transporter" evidence="3">
    <location>
        <begin position="7"/>
        <end position="241"/>
    </location>
</feature>
<dbReference type="PANTHER" id="PTHR43038">
    <property type="entry name" value="ATP-BINDING CASSETTE, SUB-FAMILY H, MEMBER 1"/>
    <property type="match status" value="1"/>
</dbReference>
<dbReference type="SMART" id="SM00382">
    <property type="entry name" value="AAA"/>
    <property type="match status" value="2"/>
</dbReference>
<dbReference type="Proteomes" id="UP001284537">
    <property type="component" value="Unassembled WGS sequence"/>
</dbReference>
<dbReference type="Gene3D" id="3.40.50.300">
    <property type="entry name" value="P-loop containing nucleotide triphosphate hydrolases"/>
    <property type="match status" value="2"/>
</dbReference>
<keyword evidence="1" id="KW-0547">Nucleotide-binding</keyword>
<dbReference type="InterPro" id="IPR027417">
    <property type="entry name" value="P-loop_NTPase"/>
</dbReference>
<dbReference type="PROSITE" id="PS00211">
    <property type="entry name" value="ABC_TRANSPORTER_1"/>
    <property type="match status" value="1"/>
</dbReference>
<dbReference type="SUPFAM" id="SSF52540">
    <property type="entry name" value="P-loop containing nucleoside triphosphate hydrolases"/>
    <property type="match status" value="2"/>
</dbReference>
<dbReference type="Pfam" id="PF00005">
    <property type="entry name" value="ABC_tran"/>
    <property type="match status" value="2"/>
</dbReference>
<dbReference type="GO" id="GO:0005524">
    <property type="term" value="F:ATP binding"/>
    <property type="evidence" value="ECO:0007669"/>
    <property type="project" value="UniProtKB-KW"/>
</dbReference>
<protein>
    <submittedName>
        <fullName evidence="4">ATP-binding cassette domain-containing protein</fullName>
    </submittedName>
</protein>
<dbReference type="EMBL" id="JAXARY010000004">
    <property type="protein sequence ID" value="MDX8126900.1"/>
    <property type="molecule type" value="Genomic_DNA"/>
</dbReference>
<dbReference type="InterPro" id="IPR003593">
    <property type="entry name" value="AAA+_ATPase"/>
</dbReference>
<name>A0ABU4UC08_9GAMM</name>